<dbReference type="OrthoDB" id="158835at2"/>
<proteinExistence type="predicted"/>
<dbReference type="Gene3D" id="1.10.10.10">
    <property type="entry name" value="Winged helix-like DNA-binding domain superfamily/Winged helix DNA-binding domain"/>
    <property type="match status" value="1"/>
</dbReference>
<dbReference type="eggNOG" id="COG2345">
    <property type="taxonomic scope" value="Bacteria"/>
</dbReference>
<evidence type="ECO:0000313" key="2">
    <source>
        <dbReference type="EMBL" id="ADY11858.1"/>
    </source>
</evidence>
<dbReference type="InterPro" id="IPR036390">
    <property type="entry name" value="WH_DNA-bd_sf"/>
</dbReference>
<dbReference type="KEGG" id="sbu:SpiBuddy_0012"/>
<name>F0RX08_SPHGB</name>
<dbReference type="InterPro" id="IPR036388">
    <property type="entry name" value="WH-like_DNA-bd_sf"/>
</dbReference>
<dbReference type="SUPFAM" id="SSF46785">
    <property type="entry name" value="Winged helix' DNA-binding domain"/>
    <property type="match status" value="1"/>
</dbReference>
<dbReference type="Pfam" id="PF12840">
    <property type="entry name" value="HTH_20"/>
    <property type="match status" value="1"/>
</dbReference>
<dbReference type="STRING" id="158189.SpiBuddy_0012"/>
<sequence>MQIVQELKDLSLHNNKCYDTFNIMKTILLQNDTQLQIFMHPKRQDILHLLSIDGPATAKMISDTLNMTPSSAKHHLLKLQGLGVVEEDHTQLIHGITATYYRKAEVTVSFGALAQEKQKLVLDFVSHRIQDELYAKPRTHQDAEGHFSADQLSGIVHLSKEQADQVYQLIRSFIDSHEQKQLGTAAYAYSVVAYRV</sequence>
<dbReference type="AlphaFoldDB" id="F0RX08"/>
<dbReference type="CDD" id="cd00090">
    <property type="entry name" value="HTH_ARSR"/>
    <property type="match status" value="1"/>
</dbReference>
<dbReference type="GO" id="GO:0003700">
    <property type="term" value="F:DNA-binding transcription factor activity"/>
    <property type="evidence" value="ECO:0007669"/>
    <property type="project" value="InterPro"/>
</dbReference>
<evidence type="ECO:0000313" key="3">
    <source>
        <dbReference type="Proteomes" id="UP000008466"/>
    </source>
</evidence>
<dbReference type="InterPro" id="IPR001845">
    <property type="entry name" value="HTH_ArsR_DNA-bd_dom"/>
</dbReference>
<organism evidence="2 3">
    <name type="scientific">Sphaerochaeta globosa (strain ATCC BAA-1886 / DSM 22777 / Buddy)</name>
    <name type="common">Spirochaeta sp. (strain Buddy)</name>
    <dbReference type="NCBI Taxonomy" id="158189"/>
    <lineage>
        <taxon>Bacteria</taxon>
        <taxon>Pseudomonadati</taxon>
        <taxon>Spirochaetota</taxon>
        <taxon>Spirochaetia</taxon>
        <taxon>Spirochaetales</taxon>
        <taxon>Sphaerochaetaceae</taxon>
        <taxon>Sphaerochaeta</taxon>
    </lineage>
</organism>
<keyword evidence="3" id="KW-1185">Reference proteome</keyword>
<reference evidence="3" key="1">
    <citation type="submission" date="2011-02" db="EMBL/GenBank/DDBJ databases">
        <title>Complete sequence of Spirochaeta sp. Buddy.</title>
        <authorList>
            <person name="Lucas S."/>
            <person name="Copeland A."/>
            <person name="Lapidus A."/>
            <person name="Cheng J.-F."/>
            <person name="Goodwin L."/>
            <person name="Pitluck S."/>
            <person name="Zeytun A."/>
            <person name="Detter J.C."/>
            <person name="Han C."/>
            <person name="Tapia R."/>
            <person name="Land M."/>
            <person name="Hauser L."/>
            <person name="Kyrpides N."/>
            <person name="Ivanova N."/>
            <person name="Mikhailova N."/>
            <person name="Pagani I."/>
            <person name="Ritalahti K.M."/>
            <person name="Loeffler F.E."/>
            <person name="Woyke T."/>
        </authorList>
    </citation>
    <scope>NUCLEOTIDE SEQUENCE [LARGE SCALE GENOMIC DNA]</scope>
    <source>
        <strain evidence="3">ATCC BAA-1886 / DSM 22777 / Buddy</strain>
    </source>
</reference>
<evidence type="ECO:0000259" key="1">
    <source>
        <dbReference type="SMART" id="SM00418"/>
    </source>
</evidence>
<accession>F0RX08</accession>
<protein>
    <submittedName>
        <fullName evidence="2">Regulatory protein ArsR</fullName>
    </submittedName>
</protein>
<dbReference type="SMART" id="SM00418">
    <property type="entry name" value="HTH_ARSR"/>
    <property type="match status" value="1"/>
</dbReference>
<dbReference type="EMBL" id="CP002541">
    <property type="protein sequence ID" value="ADY11858.1"/>
    <property type="molecule type" value="Genomic_DNA"/>
</dbReference>
<dbReference type="HOGENOM" id="CLU_1389428_0_0_12"/>
<dbReference type="Proteomes" id="UP000008466">
    <property type="component" value="Chromosome"/>
</dbReference>
<dbReference type="InterPro" id="IPR011991">
    <property type="entry name" value="ArsR-like_HTH"/>
</dbReference>
<feature type="domain" description="HTH arsR-type" evidence="1">
    <location>
        <begin position="36"/>
        <end position="116"/>
    </location>
</feature>
<gene>
    <name evidence="2" type="ordered locus">SpiBuddy_0012</name>
</gene>